<dbReference type="InterPro" id="IPR000768">
    <property type="entry name" value="ART"/>
</dbReference>
<dbReference type="EC" id="2.4.2.31" evidence="10"/>
<reference evidence="11" key="3">
    <citation type="submission" date="2025-09" db="UniProtKB">
        <authorList>
            <consortium name="Ensembl"/>
        </authorList>
    </citation>
    <scope>IDENTIFICATION</scope>
    <source>
        <strain evidence="11">Glennie</strain>
    </source>
</reference>
<dbReference type="GO" id="GO:0106274">
    <property type="term" value="F:NAD+-protein-arginine ADP-ribosyltransferase activity"/>
    <property type="evidence" value="ECO:0007669"/>
    <property type="project" value="UniProtKB-EC"/>
</dbReference>
<gene>
    <name evidence="11" type="primary">LOC100089774</name>
</gene>
<evidence type="ECO:0000256" key="10">
    <source>
        <dbReference type="RuleBase" id="RU361228"/>
    </source>
</evidence>
<dbReference type="Pfam" id="PF01129">
    <property type="entry name" value="ART"/>
    <property type="match status" value="1"/>
</dbReference>
<accession>A0A6I8NNF4</accession>
<evidence type="ECO:0000256" key="8">
    <source>
        <dbReference type="ARBA" id="ARBA00023157"/>
    </source>
</evidence>
<evidence type="ECO:0000256" key="5">
    <source>
        <dbReference type="ARBA" id="ARBA00022729"/>
    </source>
</evidence>
<dbReference type="PROSITE" id="PS51996">
    <property type="entry name" value="TR_MART"/>
    <property type="match status" value="1"/>
</dbReference>
<evidence type="ECO:0000256" key="9">
    <source>
        <dbReference type="ARBA" id="ARBA00047597"/>
    </source>
</evidence>
<evidence type="ECO:0000256" key="7">
    <source>
        <dbReference type="ARBA" id="ARBA00023027"/>
    </source>
</evidence>
<dbReference type="OMA" id="VHSKYNC"/>
<dbReference type="PRINTS" id="PR00970">
    <property type="entry name" value="RIBTRNSFRASE"/>
</dbReference>
<dbReference type="PROSITE" id="PS01291">
    <property type="entry name" value="ART"/>
    <property type="match status" value="1"/>
</dbReference>
<keyword evidence="8" id="KW-1015">Disulfide bond</keyword>
<keyword evidence="2 10" id="KW-0328">Glycosyltransferase</keyword>
<dbReference type="PANTHER" id="PTHR10339:SF19">
    <property type="entry name" value="GPI-LINKED NAD(P)(+)--ARGININE ADP-RIBOSYLTRANSFERASE 1"/>
    <property type="match status" value="1"/>
</dbReference>
<dbReference type="FunFam" id="3.90.176.10:FF:000001">
    <property type="entry name" value="NAD(P)(+)--arginine ADP-ribosyltransferase"/>
    <property type="match status" value="1"/>
</dbReference>
<dbReference type="Proteomes" id="UP000002279">
    <property type="component" value="Chromosome 2"/>
</dbReference>
<keyword evidence="3 10" id="KW-0808">Transferase</keyword>
<comment type="catalytic activity">
    <reaction evidence="9 10">
        <text>L-arginyl-[protein] + NAD(+) = N(omega)-(ADP-D-ribosyl)-L-arginyl-[protein] + nicotinamide + H(+)</text>
        <dbReference type="Rhea" id="RHEA:19149"/>
        <dbReference type="Rhea" id="RHEA-COMP:10532"/>
        <dbReference type="Rhea" id="RHEA-COMP:15087"/>
        <dbReference type="ChEBI" id="CHEBI:15378"/>
        <dbReference type="ChEBI" id="CHEBI:17154"/>
        <dbReference type="ChEBI" id="CHEBI:29965"/>
        <dbReference type="ChEBI" id="CHEBI:57540"/>
        <dbReference type="ChEBI" id="CHEBI:142554"/>
        <dbReference type="EC" id="2.4.2.31"/>
    </reaction>
</comment>
<proteinExistence type="inferred from homology"/>
<keyword evidence="12" id="KW-1185">Reference proteome</keyword>
<name>A0A6I8NNF4_ORNAN</name>
<dbReference type="PANTHER" id="PTHR10339">
    <property type="entry name" value="ADP-RIBOSYLTRANSFERASE"/>
    <property type="match status" value="1"/>
</dbReference>
<dbReference type="SUPFAM" id="SSF56399">
    <property type="entry name" value="ADP-ribosylation"/>
    <property type="match status" value="1"/>
</dbReference>
<dbReference type="Gene3D" id="3.90.176.10">
    <property type="entry name" value="Toxin ADP-ribosyltransferase, Chain A, domain 1"/>
    <property type="match status" value="1"/>
</dbReference>
<keyword evidence="7 10" id="KW-0520">NAD</keyword>
<feature type="signal peptide" evidence="10">
    <location>
        <begin position="1"/>
        <end position="26"/>
    </location>
</feature>
<dbReference type="Ensembl" id="ENSOANT00000068201.1">
    <property type="protein sequence ID" value="ENSOANP00000042632.1"/>
    <property type="gene ID" value="ENSOANG00000045407.1"/>
</dbReference>
<evidence type="ECO:0000256" key="4">
    <source>
        <dbReference type="ARBA" id="ARBA00022695"/>
    </source>
</evidence>
<dbReference type="AlphaFoldDB" id="A0A6I8NNF4"/>
<keyword evidence="4" id="KW-0548">Nucleotidyltransferase</keyword>
<sequence>MRSKPVPASALLLWLLAATILQSLQAINPSLASESILDMALDSFDDQYINCTQEMERELDALNQTEFTNNAIYAKAWKVATDKWAEVRRTQQFPWPPGFREEHAVAILAYTLEEQPLYVKFNSAVREAGRSRNHYMQSFHFKTFHFLLTRAISLLQGEQTPKCHMVYRGVLDKRFQAKTGKTIRFGSFTSSSLNEERALEFGSATFFTIQTCHGPRIRQFSQFYYENEVLIPPYESFQVIDSRSGAHSSNEIHLRSMNKTRTYNCEYIKGAAATGTKALLWPLLLFWSTWLVLSPLGPF</sequence>
<evidence type="ECO:0000256" key="3">
    <source>
        <dbReference type="ARBA" id="ARBA00022679"/>
    </source>
</evidence>
<keyword evidence="5 10" id="KW-0732">Signal</keyword>
<dbReference type="InParanoid" id="A0A6I8NNF4"/>
<dbReference type="GO" id="GO:0016779">
    <property type="term" value="F:nucleotidyltransferase activity"/>
    <property type="evidence" value="ECO:0007669"/>
    <property type="project" value="UniProtKB-KW"/>
</dbReference>
<organism evidence="11 12">
    <name type="scientific">Ornithorhynchus anatinus</name>
    <name type="common">Duckbill platypus</name>
    <dbReference type="NCBI Taxonomy" id="9258"/>
    <lineage>
        <taxon>Eukaryota</taxon>
        <taxon>Metazoa</taxon>
        <taxon>Chordata</taxon>
        <taxon>Craniata</taxon>
        <taxon>Vertebrata</taxon>
        <taxon>Euteleostomi</taxon>
        <taxon>Mammalia</taxon>
        <taxon>Monotremata</taxon>
        <taxon>Ornithorhynchidae</taxon>
        <taxon>Ornithorhynchus</taxon>
    </lineage>
</organism>
<comment type="similarity">
    <text evidence="1 10">Belongs to the Arg-specific ADP-ribosyltransferase family.</text>
</comment>
<evidence type="ECO:0000256" key="1">
    <source>
        <dbReference type="ARBA" id="ARBA00009558"/>
    </source>
</evidence>
<evidence type="ECO:0000256" key="6">
    <source>
        <dbReference type="ARBA" id="ARBA00022857"/>
    </source>
</evidence>
<evidence type="ECO:0000256" key="2">
    <source>
        <dbReference type="ARBA" id="ARBA00022676"/>
    </source>
</evidence>
<dbReference type="GeneTree" id="ENSGT01030000234601"/>
<protein>
    <recommendedName>
        <fullName evidence="10">NAD(P)(+)--arginine ADP-ribosyltransferase</fullName>
        <ecNumber evidence="10">2.4.2.31</ecNumber>
    </recommendedName>
    <alternativeName>
        <fullName evidence="10">Mono(ADP-ribosyl)transferase</fullName>
    </alternativeName>
</protein>
<reference evidence="11" key="2">
    <citation type="submission" date="2025-08" db="UniProtKB">
        <authorList>
            <consortium name="Ensembl"/>
        </authorList>
    </citation>
    <scope>IDENTIFICATION</scope>
    <source>
        <strain evidence="11">Glennie</strain>
    </source>
</reference>
<feature type="chain" id="PRO_5026375164" description="NAD(P)(+)--arginine ADP-ribosyltransferase" evidence="10">
    <location>
        <begin position="27"/>
        <end position="299"/>
    </location>
</feature>
<keyword evidence="6 10" id="KW-0521">NADP</keyword>
<dbReference type="InterPro" id="IPR050999">
    <property type="entry name" value="ADP-ribosyltransferase_ARG"/>
</dbReference>
<reference evidence="11 12" key="1">
    <citation type="journal article" date="2008" name="Nature">
        <title>Genome analysis of the platypus reveals unique signatures of evolution.</title>
        <authorList>
            <person name="Warren W.C."/>
            <person name="Hillier L.W."/>
            <person name="Marshall Graves J.A."/>
            <person name="Birney E."/>
            <person name="Ponting C.P."/>
            <person name="Grutzner F."/>
            <person name="Belov K."/>
            <person name="Miller W."/>
            <person name="Clarke L."/>
            <person name="Chinwalla A.T."/>
            <person name="Yang S.P."/>
            <person name="Heger A."/>
            <person name="Locke D.P."/>
            <person name="Miethke P."/>
            <person name="Waters P.D."/>
            <person name="Veyrunes F."/>
            <person name="Fulton L."/>
            <person name="Fulton B."/>
            <person name="Graves T."/>
            <person name="Wallis J."/>
            <person name="Puente X.S."/>
            <person name="Lopez-Otin C."/>
            <person name="Ordonez G.R."/>
            <person name="Eichler E.E."/>
            <person name="Chen L."/>
            <person name="Cheng Z."/>
            <person name="Deakin J.E."/>
            <person name="Alsop A."/>
            <person name="Thompson K."/>
            <person name="Kirby P."/>
            <person name="Papenfuss A.T."/>
            <person name="Wakefield M.J."/>
            <person name="Olender T."/>
            <person name="Lancet D."/>
            <person name="Huttley G.A."/>
            <person name="Smit A.F."/>
            <person name="Pask A."/>
            <person name="Temple-Smith P."/>
            <person name="Batzer M.A."/>
            <person name="Walker J.A."/>
            <person name="Konkel M.K."/>
            <person name="Harris R.S."/>
            <person name="Whittington C.M."/>
            <person name="Wong E.S."/>
            <person name="Gemmell N.J."/>
            <person name="Buschiazzo E."/>
            <person name="Vargas Jentzsch I.M."/>
            <person name="Merkel A."/>
            <person name="Schmitz J."/>
            <person name="Zemann A."/>
            <person name="Churakov G."/>
            <person name="Kriegs J.O."/>
            <person name="Brosius J."/>
            <person name="Murchison E.P."/>
            <person name="Sachidanandam R."/>
            <person name="Smith C."/>
            <person name="Hannon G.J."/>
            <person name="Tsend-Ayush E."/>
            <person name="McMillan D."/>
            <person name="Attenborough R."/>
            <person name="Rens W."/>
            <person name="Ferguson-Smith M."/>
            <person name="Lefevre C.M."/>
            <person name="Sharp J.A."/>
            <person name="Nicholas K.R."/>
            <person name="Ray D.A."/>
            <person name="Kube M."/>
            <person name="Reinhardt R."/>
            <person name="Pringle T.H."/>
            <person name="Taylor J."/>
            <person name="Jones R.C."/>
            <person name="Nixon B."/>
            <person name="Dacheux J.L."/>
            <person name="Niwa H."/>
            <person name="Sekita Y."/>
            <person name="Huang X."/>
            <person name="Stark A."/>
            <person name="Kheradpour P."/>
            <person name="Kellis M."/>
            <person name="Flicek P."/>
            <person name="Chen Y."/>
            <person name="Webber C."/>
            <person name="Hardison R."/>
            <person name="Nelson J."/>
            <person name="Hallsworth-Pepin K."/>
            <person name="Delehaunty K."/>
            <person name="Markovic C."/>
            <person name="Minx P."/>
            <person name="Feng Y."/>
            <person name="Kremitzki C."/>
            <person name="Mitreva M."/>
            <person name="Glasscock J."/>
            <person name="Wylie T."/>
            <person name="Wohldmann P."/>
            <person name="Thiru P."/>
            <person name="Nhan M.N."/>
            <person name="Pohl C.S."/>
            <person name="Smith S.M."/>
            <person name="Hou S."/>
            <person name="Nefedov M."/>
            <person name="de Jong P.J."/>
            <person name="Renfree M.B."/>
            <person name="Mardis E.R."/>
            <person name="Wilson R.K."/>
        </authorList>
    </citation>
    <scope>NUCLEOTIDE SEQUENCE [LARGE SCALE GENOMIC DNA]</scope>
    <source>
        <strain evidence="11 12">Glennie</strain>
    </source>
</reference>
<evidence type="ECO:0000313" key="11">
    <source>
        <dbReference type="Ensembl" id="ENSOANP00000042632.1"/>
    </source>
</evidence>
<evidence type="ECO:0000313" key="12">
    <source>
        <dbReference type="Proteomes" id="UP000002279"/>
    </source>
</evidence>
<dbReference type="GO" id="GO:0003950">
    <property type="term" value="F:NAD+ poly-ADP-ribosyltransferase activity"/>
    <property type="evidence" value="ECO:0000318"/>
    <property type="project" value="GO_Central"/>
</dbReference>